<dbReference type="AlphaFoldDB" id="A0A8B3CVZ7"/>
<sequence length="128" mass="15127">MESPDFLSQIFKSWSSYFSFRRLVIRIVRKGFGRFHLETVVSHLVFSKQGIFSSSKIWIYAPIRILCPIYGYFFEERIVPILKFAGTPREKQKPFESQKTRSGIENIIPLLYPDFGVRRSRRVSSQKK</sequence>
<name>A0A8B3CVZ7_9LEPT</name>
<reference evidence="2" key="1">
    <citation type="submission" date="2018-05" db="EMBL/GenBank/DDBJ databases">
        <title>Leptospira yasudae sp. nov. and Leptospira stimsonii sp. nov., two pathogenic species of the genus Leptospira isolated from environmental sources.</title>
        <authorList>
            <person name="Casanovas-Massana A."/>
            <person name="Hamond C."/>
            <person name="Santos L.A."/>
            <person name="Hacker K.P."/>
            <person name="Balassiano I."/>
            <person name="Medeiros M.A."/>
            <person name="Reis M.G."/>
            <person name="Ko A.I."/>
            <person name="Wunder E.A."/>
        </authorList>
    </citation>
    <scope>NUCLEOTIDE SEQUENCE [LARGE SCALE GENOMIC DNA]</scope>
    <source>
        <strain evidence="2">AMB6-RJ</strain>
    </source>
</reference>
<dbReference type="Proteomes" id="UP000266669">
    <property type="component" value="Unassembled WGS sequence"/>
</dbReference>
<protein>
    <submittedName>
        <fullName evidence="1">Uncharacterized protein</fullName>
    </submittedName>
</protein>
<proteinExistence type="predicted"/>
<evidence type="ECO:0000313" key="2">
    <source>
        <dbReference type="Proteomes" id="UP000266669"/>
    </source>
</evidence>
<accession>A0A8B3CVZ7</accession>
<organism evidence="1 2">
    <name type="scientific">Leptospira stimsonii</name>
    <dbReference type="NCBI Taxonomy" id="2202203"/>
    <lineage>
        <taxon>Bacteria</taxon>
        <taxon>Pseudomonadati</taxon>
        <taxon>Spirochaetota</taxon>
        <taxon>Spirochaetia</taxon>
        <taxon>Leptospirales</taxon>
        <taxon>Leptospiraceae</taxon>
        <taxon>Leptospira</taxon>
    </lineage>
</organism>
<dbReference type="EMBL" id="QHCS01000001">
    <property type="protein sequence ID" value="RHX88396.1"/>
    <property type="molecule type" value="Genomic_DNA"/>
</dbReference>
<evidence type="ECO:0000313" key="1">
    <source>
        <dbReference type="EMBL" id="RHX88396.1"/>
    </source>
</evidence>
<gene>
    <name evidence="1" type="ORF">DLM78_05495</name>
</gene>
<comment type="caution">
    <text evidence="1">The sequence shown here is derived from an EMBL/GenBank/DDBJ whole genome shotgun (WGS) entry which is preliminary data.</text>
</comment>